<dbReference type="HOGENOM" id="CLU_2979464_0_0_1"/>
<feature type="region of interest" description="Disordered" evidence="1">
    <location>
        <begin position="1"/>
        <end position="22"/>
    </location>
</feature>
<evidence type="ECO:0000256" key="1">
    <source>
        <dbReference type="SAM" id="MobiDB-lite"/>
    </source>
</evidence>
<accession>A0A0C9X0G6</accession>
<dbReference type="AlphaFoldDB" id="A0A0C9X0G6"/>
<gene>
    <name evidence="2" type="ORF">K443DRAFT_14740</name>
</gene>
<evidence type="ECO:0000313" key="2">
    <source>
        <dbReference type="EMBL" id="KIJ91026.1"/>
    </source>
</evidence>
<dbReference type="Proteomes" id="UP000054477">
    <property type="component" value="Unassembled WGS sequence"/>
</dbReference>
<proteinExistence type="predicted"/>
<keyword evidence="3" id="KW-1185">Reference proteome</keyword>
<organism evidence="2 3">
    <name type="scientific">Laccaria amethystina LaAM-08-1</name>
    <dbReference type="NCBI Taxonomy" id="1095629"/>
    <lineage>
        <taxon>Eukaryota</taxon>
        <taxon>Fungi</taxon>
        <taxon>Dikarya</taxon>
        <taxon>Basidiomycota</taxon>
        <taxon>Agaricomycotina</taxon>
        <taxon>Agaricomycetes</taxon>
        <taxon>Agaricomycetidae</taxon>
        <taxon>Agaricales</taxon>
        <taxon>Agaricineae</taxon>
        <taxon>Hydnangiaceae</taxon>
        <taxon>Laccaria</taxon>
    </lineage>
</organism>
<reference evidence="3" key="2">
    <citation type="submission" date="2015-01" db="EMBL/GenBank/DDBJ databases">
        <title>Evolutionary Origins and Diversification of the Mycorrhizal Mutualists.</title>
        <authorList>
            <consortium name="DOE Joint Genome Institute"/>
            <consortium name="Mycorrhizal Genomics Consortium"/>
            <person name="Kohler A."/>
            <person name="Kuo A."/>
            <person name="Nagy L.G."/>
            <person name="Floudas D."/>
            <person name="Copeland A."/>
            <person name="Barry K.W."/>
            <person name="Cichocki N."/>
            <person name="Veneault-Fourrey C."/>
            <person name="LaButti K."/>
            <person name="Lindquist E.A."/>
            <person name="Lipzen A."/>
            <person name="Lundell T."/>
            <person name="Morin E."/>
            <person name="Murat C."/>
            <person name="Riley R."/>
            <person name="Ohm R."/>
            <person name="Sun H."/>
            <person name="Tunlid A."/>
            <person name="Henrissat B."/>
            <person name="Grigoriev I.V."/>
            <person name="Hibbett D.S."/>
            <person name="Martin F."/>
        </authorList>
    </citation>
    <scope>NUCLEOTIDE SEQUENCE [LARGE SCALE GENOMIC DNA]</scope>
    <source>
        <strain evidence="3">LaAM-08-1</strain>
    </source>
</reference>
<reference evidence="2 3" key="1">
    <citation type="submission" date="2014-04" db="EMBL/GenBank/DDBJ databases">
        <authorList>
            <consortium name="DOE Joint Genome Institute"/>
            <person name="Kuo A."/>
            <person name="Kohler A."/>
            <person name="Nagy L.G."/>
            <person name="Floudas D."/>
            <person name="Copeland A."/>
            <person name="Barry K.W."/>
            <person name="Cichocki N."/>
            <person name="Veneault-Fourrey C."/>
            <person name="LaButti K."/>
            <person name="Lindquist E.A."/>
            <person name="Lipzen A."/>
            <person name="Lundell T."/>
            <person name="Morin E."/>
            <person name="Murat C."/>
            <person name="Sun H."/>
            <person name="Tunlid A."/>
            <person name="Henrissat B."/>
            <person name="Grigoriev I.V."/>
            <person name="Hibbett D.S."/>
            <person name="Martin F."/>
            <person name="Nordberg H.P."/>
            <person name="Cantor M.N."/>
            <person name="Hua S.X."/>
        </authorList>
    </citation>
    <scope>NUCLEOTIDE SEQUENCE [LARGE SCALE GENOMIC DNA]</scope>
    <source>
        <strain evidence="2 3">LaAM-08-1</strain>
    </source>
</reference>
<protein>
    <submittedName>
        <fullName evidence="2">Uncharacterized protein</fullName>
    </submittedName>
</protein>
<evidence type="ECO:0000313" key="3">
    <source>
        <dbReference type="Proteomes" id="UP000054477"/>
    </source>
</evidence>
<sequence>MDEQRHQTMMNGGQHPDNGQVHHITPLPLYLKVGATPPSTTWDEQRCVTTATNIHHLP</sequence>
<name>A0A0C9X0G6_9AGAR</name>
<dbReference type="EMBL" id="KN839067">
    <property type="protein sequence ID" value="KIJ91026.1"/>
    <property type="molecule type" value="Genomic_DNA"/>
</dbReference>